<evidence type="ECO:0000256" key="5">
    <source>
        <dbReference type="ARBA" id="ARBA00022692"/>
    </source>
</evidence>
<comment type="subcellular location">
    <subcellularLocation>
        <location evidence="1">Cell inner membrane</location>
        <topology evidence="1">Multi-pass membrane protein</topology>
    </subcellularLocation>
    <subcellularLocation>
        <location evidence="8">Cell membrane</location>
        <topology evidence="8">Multi-pass membrane protein</topology>
    </subcellularLocation>
</comment>
<protein>
    <submittedName>
        <fullName evidence="10">Iron ABC transporter permease</fullName>
    </submittedName>
</protein>
<comment type="similarity">
    <text evidence="8">Belongs to the binding-protein-dependent transport system permease family.</text>
</comment>
<evidence type="ECO:0000256" key="7">
    <source>
        <dbReference type="ARBA" id="ARBA00023136"/>
    </source>
</evidence>
<dbReference type="InterPro" id="IPR035906">
    <property type="entry name" value="MetI-like_sf"/>
</dbReference>
<evidence type="ECO:0000256" key="2">
    <source>
        <dbReference type="ARBA" id="ARBA00022448"/>
    </source>
</evidence>
<evidence type="ECO:0000313" key="10">
    <source>
        <dbReference type="EMBL" id="UTI63733.1"/>
    </source>
</evidence>
<organism evidence="10 11">
    <name type="scientific">Paraconexibacter antarcticus</name>
    <dbReference type="NCBI Taxonomy" id="2949664"/>
    <lineage>
        <taxon>Bacteria</taxon>
        <taxon>Bacillati</taxon>
        <taxon>Actinomycetota</taxon>
        <taxon>Thermoleophilia</taxon>
        <taxon>Solirubrobacterales</taxon>
        <taxon>Paraconexibacteraceae</taxon>
        <taxon>Paraconexibacter</taxon>
    </lineage>
</organism>
<keyword evidence="11" id="KW-1185">Reference proteome</keyword>
<feature type="transmembrane region" description="Helical" evidence="8">
    <location>
        <begin position="501"/>
        <end position="524"/>
    </location>
</feature>
<dbReference type="RefSeq" id="WP_254570455.1">
    <property type="nucleotide sequence ID" value="NZ_CP098502.1"/>
</dbReference>
<keyword evidence="7 8" id="KW-0472">Membrane</keyword>
<proteinExistence type="inferred from homology"/>
<dbReference type="EMBL" id="CP098502">
    <property type="protein sequence ID" value="UTI63733.1"/>
    <property type="molecule type" value="Genomic_DNA"/>
</dbReference>
<feature type="domain" description="ABC transmembrane type-1" evidence="9">
    <location>
        <begin position="333"/>
        <end position="523"/>
    </location>
</feature>
<evidence type="ECO:0000256" key="8">
    <source>
        <dbReference type="RuleBase" id="RU363032"/>
    </source>
</evidence>
<reference evidence="10 11" key="1">
    <citation type="submission" date="2022-06" db="EMBL/GenBank/DDBJ databases">
        <title>Paraconexibacter antarcticus.</title>
        <authorList>
            <person name="Kim C.S."/>
        </authorList>
    </citation>
    <scope>NUCLEOTIDE SEQUENCE [LARGE SCALE GENOMIC DNA]</scope>
    <source>
        <strain evidence="10 11">02-257</strain>
    </source>
</reference>
<name>A0ABY5DR54_9ACTN</name>
<feature type="transmembrane region" description="Helical" evidence="8">
    <location>
        <begin position="403"/>
        <end position="422"/>
    </location>
</feature>
<feature type="transmembrane region" description="Helical" evidence="8">
    <location>
        <begin position="77"/>
        <end position="101"/>
    </location>
</feature>
<dbReference type="CDD" id="cd06261">
    <property type="entry name" value="TM_PBP2"/>
    <property type="match status" value="2"/>
</dbReference>
<dbReference type="PANTHER" id="PTHR43357:SF3">
    <property type="entry name" value="FE(3+)-TRANSPORT SYSTEM PERMEASE PROTEIN FBPB 2"/>
    <property type="match status" value="1"/>
</dbReference>
<evidence type="ECO:0000256" key="3">
    <source>
        <dbReference type="ARBA" id="ARBA00022475"/>
    </source>
</evidence>
<keyword evidence="4" id="KW-0997">Cell inner membrane</keyword>
<evidence type="ECO:0000259" key="9">
    <source>
        <dbReference type="PROSITE" id="PS50928"/>
    </source>
</evidence>
<feature type="transmembrane region" description="Helical" evidence="8">
    <location>
        <begin position="187"/>
        <end position="213"/>
    </location>
</feature>
<accession>A0ABY5DR54</accession>
<evidence type="ECO:0000256" key="1">
    <source>
        <dbReference type="ARBA" id="ARBA00004429"/>
    </source>
</evidence>
<feature type="transmembrane region" description="Helical" evidence="8">
    <location>
        <begin position="113"/>
        <end position="136"/>
    </location>
</feature>
<sequence>MPGPTATPVSVPAAPLGGACRRGWRGRRTGAPGGLLLAGLGVAALSLLPIVFLVLEVRGVSLSEAHRLLFRPRIGRLLTNTLGLVAASTVLCAVVGVAAAWCVERTELPGRRVWMVLLVLPLAIPEFVSSFGWVSFLPGLRGFGGALLVTVVAYYPFVFLPVAAVLRGTNPALEEVARGMGLSGWRAFWRVTLPQLRLPVLGGGLIIALHLLAEYGAFAQLRFPTFATEIYVEYQLGFDGASAAVLSLVLVLLSLALLTAEVAARGRGRYARVGGGATRPHRRVRLGRRAAAVLGGLTLLVVLALGVPLSALVYWVLQGSSSTLPSSSVWGATVTTLEYAAAAAAVTTVLALPVALLSVRYRGAAGRGIERTTYVPRALPGVVIGLAMVSFSLRSAHGLYQTSTLLVLAYAILFLPLAIIALRGPLAQVTPRIEDVARSLGLGPVRAFLRTTFPLLRSGIGAGAGLVFLSTVTELTGTLLLRPTGTETLATRFWTYASSLSYGAAAPYAAVMVGISALPAYLLIRRVDEAGA</sequence>
<keyword evidence="6 8" id="KW-1133">Transmembrane helix</keyword>
<dbReference type="Proteomes" id="UP001056035">
    <property type="component" value="Chromosome"/>
</dbReference>
<feature type="transmembrane region" description="Helical" evidence="8">
    <location>
        <begin position="142"/>
        <end position="166"/>
    </location>
</feature>
<feature type="transmembrane region" description="Helical" evidence="8">
    <location>
        <begin position="35"/>
        <end position="57"/>
    </location>
</feature>
<keyword evidence="3" id="KW-1003">Cell membrane</keyword>
<dbReference type="PANTHER" id="PTHR43357">
    <property type="entry name" value="INNER MEMBRANE ABC TRANSPORTER PERMEASE PROTEIN YDCV"/>
    <property type="match status" value="1"/>
</dbReference>
<dbReference type="PROSITE" id="PS50928">
    <property type="entry name" value="ABC_TM1"/>
    <property type="match status" value="2"/>
</dbReference>
<evidence type="ECO:0000256" key="6">
    <source>
        <dbReference type="ARBA" id="ARBA00022989"/>
    </source>
</evidence>
<feature type="domain" description="ABC transmembrane type-1" evidence="9">
    <location>
        <begin position="78"/>
        <end position="259"/>
    </location>
</feature>
<gene>
    <name evidence="10" type="ORF">NBH00_20610</name>
</gene>
<feature type="transmembrane region" description="Helical" evidence="8">
    <location>
        <begin position="241"/>
        <end position="264"/>
    </location>
</feature>
<feature type="transmembrane region" description="Helical" evidence="8">
    <location>
        <begin position="378"/>
        <end position="397"/>
    </location>
</feature>
<evidence type="ECO:0000256" key="4">
    <source>
        <dbReference type="ARBA" id="ARBA00022519"/>
    </source>
</evidence>
<dbReference type="Gene3D" id="1.10.3720.10">
    <property type="entry name" value="MetI-like"/>
    <property type="match status" value="2"/>
</dbReference>
<feature type="transmembrane region" description="Helical" evidence="8">
    <location>
        <begin position="460"/>
        <end position="481"/>
    </location>
</feature>
<dbReference type="SUPFAM" id="SSF161098">
    <property type="entry name" value="MetI-like"/>
    <property type="match status" value="2"/>
</dbReference>
<feature type="transmembrane region" description="Helical" evidence="8">
    <location>
        <begin position="291"/>
        <end position="317"/>
    </location>
</feature>
<dbReference type="Pfam" id="PF00528">
    <property type="entry name" value="BPD_transp_1"/>
    <property type="match status" value="2"/>
</dbReference>
<keyword evidence="2 8" id="KW-0813">Transport</keyword>
<keyword evidence="5 8" id="KW-0812">Transmembrane</keyword>
<dbReference type="InterPro" id="IPR000515">
    <property type="entry name" value="MetI-like"/>
</dbReference>
<evidence type="ECO:0000313" key="11">
    <source>
        <dbReference type="Proteomes" id="UP001056035"/>
    </source>
</evidence>
<feature type="transmembrane region" description="Helical" evidence="8">
    <location>
        <begin position="337"/>
        <end position="357"/>
    </location>
</feature>